<proteinExistence type="predicted"/>
<organism evidence="2">
    <name type="scientific">Haemonchus placei</name>
    <name type="common">Barber's pole worm</name>
    <dbReference type="NCBI Taxonomy" id="6290"/>
    <lineage>
        <taxon>Eukaryota</taxon>
        <taxon>Metazoa</taxon>
        <taxon>Ecdysozoa</taxon>
        <taxon>Nematoda</taxon>
        <taxon>Chromadorea</taxon>
        <taxon>Rhabditida</taxon>
        <taxon>Rhabditina</taxon>
        <taxon>Rhabditomorpha</taxon>
        <taxon>Strongyloidea</taxon>
        <taxon>Trichostrongylidae</taxon>
        <taxon>Haemonchus</taxon>
    </lineage>
</organism>
<feature type="compositionally biased region" description="Low complexity" evidence="1">
    <location>
        <begin position="61"/>
        <end position="86"/>
    </location>
</feature>
<protein>
    <submittedName>
        <fullName evidence="2">REJ domain-containing protein</fullName>
    </submittedName>
</protein>
<accession>A0A0N4VT63</accession>
<name>A0A0N4VT63_HAEPC</name>
<sequence length="119" mass="12298">LSSVISPSSRSSSICKPVLELGEYWSCSGLGSSSGGVIEEFSSSRVTFRETTADGTYTSNSSTTDASTGSYSSSSSFGTSFWGSSTEEVPSPSVFFSMGASALLDATPSESEAAPRSRR</sequence>
<feature type="region of interest" description="Disordered" evidence="1">
    <location>
        <begin position="52"/>
        <end position="88"/>
    </location>
</feature>
<dbReference type="WBParaSite" id="HPLM_0000048001-mRNA-1">
    <property type="protein sequence ID" value="HPLM_0000048001-mRNA-1"/>
    <property type="gene ID" value="HPLM_0000048001"/>
</dbReference>
<dbReference type="AlphaFoldDB" id="A0A0N4VT63"/>
<evidence type="ECO:0000313" key="2">
    <source>
        <dbReference type="WBParaSite" id="HPLM_0000048001-mRNA-1"/>
    </source>
</evidence>
<reference evidence="2" key="1">
    <citation type="submission" date="2017-02" db="UniProtKB">
        <authorList>
            <consortium name="WormBaseParasite"/>
        </authorList>
    </citation>
    <scope>IDENTIFICATION</scope>
</reference>
<evidence type="ECO:0000256" key="1">
    <source>
        <dbReference type="SAM" id="MobiDB-lite"/>
    </source>
</evidence>